<evidence type="ECO:0000256" key="2">
    <source>
        <dbReference type="SAM" id="SignalP"/>
    </source>
</evidence>
<name>A0AAW1D9D5_9HEMI</name>
<dbReference type="Proteomes" id="UP001461498">
    <property type="component" value="Unassembled WGS sequence"/>
</dbReference>
<evidence type="ECO:0000313" key="3">
    <source>
        <dbReference type="EMBL" id="KAK9506678.1"/>
    </source>
</evidence>
<sequence length="84" mass="9037">MWQIFILLAGVSGLGITAEVRTNSSVTSSSSTPTTATPSPSSSSSGTPKTTIITRDPMPDGYYPTRRERPPNNKEIFKQPPLIN</sequence>
<dbReference type="AlphaFoldDB" id="A0AAW1D9D5"/>
<feature type="compositionally biased region" description="Low complexity" evidence="1">
    <location>
        <begin position="22"/>
        <end position="51"/>
    </location>
</feature>
<feature type="region of interest" description="Disordered" evidence="1">
    <location>
        <begin position="22"/>
        <end position="84"/>
    </location>
</feature>
<reference evidence="3 4" key="1">
    <citation type="submission" date="2022-12" db="EMBL/GenBank/DDBJ databases">
        <title>Chromosome-level genome assembly of true bugs.</title>
        <authorList>
            <person name="Ma L."/>
            <person name="Li H."/>
        </authorList>
    </citation>
    <scope>NUCLEOTIDE SEQUENCE [LARGE SCALE GENOMIC DNA]</scope>
    <source>
        <strain evidence="3">Lab_2022b</strain>
    </source>
</reference>
<protein>
    <submittedName>
        <fullName evidence="3">Uncharacterized protein</fullName>
    </submittedName>
</protein>
<evidence type="ECO:0000313" key="4">
    <source>
        <dbReference type="Proteomes" id="UP001461498"/>
    </source>
</evidence>
<feature type="compositionally biased region" description="Basic and acidic residues" evidence="1">
    <location>
        <begin position="65"/>
        <end position="77"/>
    </location>
</feature>
<accession>A0AAW1D9D5</accession>
<organism evidence="3 4">
    <name type="scientific">Rhynocoris fuscipes</name>
    <dbReference type="NCBI Taxonomy" id="488301"/>
    <lineage>
        <taxon>Eukaryota</taxon>
        <taxon>Metazoa</taxon>
        <taxon>Ecdysozoa</taxon>
        <taxon>Arthropoda</taxon>
        <taxon>Hexapoda</taxon>
        <taxon>Insecta</taxon>
        <taxon>Pterygota</taxon>
        <taxon>Neoptera</taxon>
        <taxon>Paraneoptera</taxon>
        <taxon>Hemiptera</taxon>
        <taxon>Heteroptera</taxon>
        <taxon>Panheteroptera</taxon>
        <taxon>Cimicomorpha</taxon>
        <taxon>Reduviidae</taxon>
        <taxon>Harpactorinae</taxon>
        <taxon>Harpactorini</taxon>
        <taxon>Rhynocoris</taxon>
    </lineage>
</organism>
<dbReference type="EMBL" id="JAPXFL010000005">
    <property type="protein sequence ID" value="KAK9506678.1"/>
    <property type="molecule type" value="Genomic_DNA"/>
</dbReference>
<evidence type="ECO:0000256" key="1">
    <source>
        <dbReference type="SAM" id="MobiDB-lite"/>
    </source>
</evidence>
<keyword evidence="2" id="KW-0732">Signal</keyword>
<feature type="chain" id="PRO_5043530779" evidence="2">
    <location>
        <begin position="18"/>
        <end position="84"/>
    </location>
</feature>
<keyword evidence="4" id="KW-1185">Reference proteome</keyword>
<feature type="signal peptide" evidence="2">
    <location>
        <begin position="1"/>
        <end position="17"/>
    </location>
</feature>
<comment type="caution">
    <text evidence="3">The sequence shown here is derived from an EMBL/GenBank/DDBJ whole genome shotgun (WGS) entry which is preliminary data.</text>
</comment>
<gene>
    <name evidence="3" type="ORF">O3M35_008570</name>
</gene>
<proteinExistence type="predicted"/>